<evidence type="ECO:0000259" key="3">
    <source>
        <dbReference type="PROSITE" id="PS51903"/>
    </source>
</evidence>
<dbReference type="PANTHER" id="PTHR43572:SF13">
    <property type="entry name" value="PROTEIN SUPPRESSOR OF MAX2 1"/>
    <property type="match status" value="1"/>
</dbReference>
<dbReference type="Pfam" id="PF26587">
    <property type="entry name" value="AAA_lid_SMAX1"/>
    <property type="match status" value="1"/>
</dbReference>
<name>A0A438DG92_VITVI</name>
<dbReference type="InterPro" id="IPR058954">
    <property type="entry name" value="AAA_lid_SMAX1"/>
</dbReference>
<reference evidence="4 5" key="1">
    <citation type="journal article" date="2018" name="PLoS Genet.">
        <title>Population sequencing reveals clonal diversity and ancestral inbreeding in the grapevine cultivar Chardonnay.</title>
        <authorList>
            <person name="Roach M.J."/>
            <person name="Johnson D.L."/>
            <person name="Bohlmann J."/>
            <person name="van Vuuren H.J."/>
            <person name="Jones S.J."/>
            <person name="Pretorius I.S."/>
            <person name="Schmidt S.A."/>
            <person name="Borneman A.R."/>
        </authorList>
    </citation>
    <scope>NUCLEOTIDE SEQUENCE [LARGE SCALE GENOMIC DNA]</scope>
    <source>
        <strain evidence="5">cv. Chardonnay</strain>
        <tissue evidence="4">Leaf</tissue>
    </source>
</reference>
<dbReference type="EMBL" id="QGNW01001641">
    <property type="protein sequence ID" value="RVW34441.1"/>
    <property type="molecule type" value="Genomic_DNA"/>
</dbReference>
<evidence type="ECO:0000313" key="4">
    <source>
        <dbReference type="EMBL" id="RVW34441.1"/>
    </source>
</evidence>
<dbReference type="SUPFAM" id="SSF52540">
    <property type="entry name" value="P-loop containing nucleoside triphosphate hydrolases"/>
    <property type="match status" value="1"/>
</dbReference>
<keyword evidence="1" id="KW-0677">Repeat</keyword>
<dbReference type="InterPro" id="IPR036628">
    <property type="entry name" value="Clp_N_dom_sf"/>
</dbReference>
<gene>
    <name evidence="4" type="primary">SMAX1_1</name>
    <name evidence="4" type="ORF">CK203_081440</name>
</gene>
<comment type="caution">
    <text evidence="4">The sequence shown here is derived from an EMBL/GenBank/DDBJ whole genome shotgun (WGS) entry which is preliminary data.</text>
</comment>
<evidence type="ECO:0000313" key="5">
    <source>
        <dbReference type="Proteomes" id="UP000288805"/>
    </source>
</evidence>
<dbReference type="SUPFAM" id="SSF81923">
    <property type="entry name" value="Double Clp-N motif"/>
    <property type="match status" value="1"/>
</dbReference>
<feature type="domain" description="Clp R" evidence="3">
    <location>
        <begin position="8"/>
        <end position="108"/>
    </location>
</feature>
<dbReference type="PROSITE" id="PS51903">
    <property type="entry name" value="CLP_R"/>
    <property type="match status" value="1"/>
</dbReference>
<protein>
    <submittedName>
        <fullName evidence="4">Protein suppressor of MAX2 1</fullName>
    </submittedName>
</protein>
<dbReference type="InterPro" id="IPR027417">
    <property type="entry name" value="P-loop_NTPase"/>
</dbReference>
<dbReference type="Gene3D" id="1.10.1780.10">
    <property type="entry name" value="Clp, N-terminal domain"/>
    <property type="match status" value="1"/>
</dbReference>
<sequence length="818" mass="89431">MRAGLSTIQQTLTPEAASVLNHSIAEAGRRNHGQTTPLHVAATLLGSPSGFLRQACIRSHPNSSHPLQCRALELCFSVALERLPTAQNISPGLEPPISNALMAALKRAKRTSAAAALSSSSNLFSLSSPAVKATIEQSMNSPPHPMFLLPQLDWVASEDPVPPPPPHPHPNPQFVFESAVAATRQRRHRCGCQPVRPPEGRGKPEAVMKELLRRIEKRDFGDGPLKNVEELGRLVEARIGGGSIILDLGDLKWLVEQPVNLGVAGSGTVGQQVVSEAGRAAVAEMGSYWRRSERVYHPSMENDWDLQAVPIAARTPVPGLFSRFGTNGILSSSVESLTPMKNFPTAITALPRRVSETMDPAQKMSCCPQCMENYEQELGKLEGQEFEKSSSEVKSEVSRSSLPQWLKNAKALDGDVKTTDQSQTKDQELIWKQKPQDLLKKWNDTCLHLHPNFHQHNLNSERITPTALSMTGCTMRLCLGGKPSSPITPPGSPCISSESLNKFHELQNDKLSPLDADSVKKLLKGLAEKVSWQQDAARTVATTVTQCKMGNGKRRSAGSKGDIWLLFTGPDRIGKKKMAAALSELVSVDRIAEAVRRNHFSVIMLEDIDEADMLVQGSIKRAMERGRLVDSHGREEKLASIAGGGWQLKLSASEKSAKRRANWLHDEDRSTKPRKENGSALSFDLNQAADTEDDRADGSRNSSDLTIDHEDEQGPENRSCIARKFSSVMGDKLSIQVEDEALEKILGGVWFGRSGLEEWAEKVLVPGFHQLKASMSSTDAACDESTMLVRLEFFDSDSDSRGYGDWLPSKITVVVGGS</sequence>
<feature type="region of interest" description="Disordered" evidence="2">
    <location>
        <begin position="660"/>
        <end position="717"/>
    </location>
</feature>
<dbReference type="InterPro" id="IPR004176">
    <property type="entry name" value="Clp_R_N"/>
</dbReference>
<dbReference type="Proteomes" id="UP000288805">
    <property type="component" value="Unassembled WGS sequence"/>
</dbReference>
<dbReference type="InterPro" id="IPR051650">
    <property type="entry name" value="SL_signaling_regulator"/>
</dbReference>
<evidence type="ECO:0000256" key="2">
    <source>
        <dbReference type="SAM" id="MobiDB-lite"/>
    </source>
</evidence>
<accession>A0A438DG92</accession>
<feature type="compositionally biased region" description="Basic and acidic residues" evidence="2">
    <location>
        <begin position="663"/>
        <end position="677"/>
    </location>
</feature>
<dbReference type="Gene3D" id="3.40.50.300">
    <property type="entry name" value="P-loop containing nucleotide triphosphate hydrolases"/>
    <property type="match status" value="2"/>
</dbReference>
<organism evidence="4 5">
    <name type="scientific">Vitis vinifera</name>
    <name type="common">Grape</name>
    <dbReference type="NCBI Taxonomy" id="29760"/>
    <lineage>
        <taxon>Eukaryota</taxon>
        <taxon>Viridiplantae</taxon>
        <taxon>Streptophyta</taxon>
        <taxon>Embryophyta</taxon>
        <taxon>Tracheophyta</taxon>
        <taxon>Spermatophyta</taxon>
        <taxon>Magnoliopsida</taxon>
        <taxon>eudicotyledons</taxon>
        <taxon>Gunneridae</taxon>
        <taxon>Pentapetalae</taxon>
        <taxon>rosids</taxon>
        <taxon>Vitales</taxon>
        <taxon>Vitaceae</taxon>
        <taxon>Viteae</taxon>
        <taxon>Vitis</taxon>
    </lineage>
</organism>
<dbReference type="AlphaFoldDB" id="A0A438DG92"/>
<dbReference type="PANTHER" id="PTHR43572">
    <property type="entry name" value="CHAPERONE PROTEIN CLPD, CHLOROPLASTIC"/>
    <property type="match status" value="1"/>
</dbReference>
<proteinExistence type="predicted"/>
<evidence type="ECO:0000256" key="1">
    <source>
        <dbReference type="PROSITE-ProRule" id="PRU01251"/>
    </source>
</evidence>